<protein>
    <recommendedName>
        <fullName evidence="2">BACK domain-containing protein</fullName>
    </recommendedName>
</protein>
<dbReference type="EMBL" id="QKWP01000288">
    <property type="protein sequence ID" value="RIB22887.1"/>
    <property type="molecule type" value="Genomic_DNA"/>
</dbReference>
<feature type="compositionally biased region" description="Basic and acidic residues" evidence="1">
    <location>
        <begin position="197"/>
        <end position="207"/>
    </location>
</feature>
<name>A0A397VNL7_9GLOM</name>
<evidence type="ECO:0000256" key="1">
    <source>
        <dbReference type="SAM" id="MobiDB-lite"/>
    </source>
</evidence>
<reference evidence="3 4" key="1">
    <citation type="submission" date="2018-06" db="EMBL/GenBank/DDBJ databases">
        <title>Comparative genomics reveals the genomic features of Rhizophagus irregularis, R. cerebriforme, R. diaphanum and Gigaspora rosea, and their symbiotic lifestyle signature.</title>
        <authorList>
            <person name="Morin E."/>
            <person name="San Clemente H."/>
            <person name="Chen E.C.H."/>
            <person name="De La Providencia I."/>
            <person name="Hainaut M."/>
            <person name="Kuo A."/>
            <person name="Kohler A."/>
            <person name="Murat C."/>
            <person name="Tang N."/>
            <person name="Roy S."/>
            <person name="Loubradou J."/>
            <person name="Henrissat B."/>
            <person name="Grigoriev I.V."/>
            <person name="Corradi N."/>
            <person name="Roux C."/>
            <person name="Martin F.M."/>
        </authorList>
    </citation>
    <scope>NUCLEOTIDE SEQUENCE [LARGE SCALE GENOMIC DNA]</scope>
    <source>
        <strain evidence="3 4">DAOM 194757</strain>
    </source>
</reference>
<evidence type="ECO:0000259" key="2">
    <source>
        <dbReference type="Pfam" id="PF07707"/>
    </source>
</evidence>
<dbReference type="Gene3D" id="1.25.40.420">
    <property type="match status" value="1"/>
</dbReference>
<dbReference type="AlphaFoldDB" id="A0A397VNL7"/>
<proteinExistence type="predicted"/>
<gene>
    <name evidence="3" type="ORF">C2G38_2033201</name>
</gene>
<evidence type="ECO:0000313" key="4">
    <source>
        <dbReference type="Proteomes" id="UP000266673"/>
    </source>
</evidence>
<sequence length="253" mass="29811">MGVKVNTGVKICFVYCFSRVLTGRYIFINNQVETLSEVEIVNVLGAADELCLNVLVEVLQGILMERKHLWMDKQSVLIYNAGQKYPTCTLLSEIMQEALYQEPELLLKSDDFMSLEVETVNWLLQRDDLGMSELDLWRRLVEWGIGQFQTTLDLRWRHIPAVEFEKQVSIYKRLLPPELHDPDISGSQDNNRKRRSTRLEDEKSNMEELRSLIKEQTETIMEIMKNQYAQTSEFQQKQHDDQMDIFRQLLFKL</sequence>
<feature type="region of interest" description="Disordered" evidence="1">
    <location>
        <begin position="179"/>
        <end position="207"/>
    </location>
</feature>
<feature type="domain" description="BACK" evidence="2">
    <location>
        <begin position="78"/>
        <end position="143"/>
    </location>
</feature>
<dbReference type="Proteomes" id="UP000266673">
    <property type="component" value="Unassembled WGS sequence"/>
</dbReference>
<dbReference type="Pfam" id="PF07707">
    <property type="entry name" value="BACK"/>
    <property type="match status" value="1"/>
</dbReference>
<comment type="caution">
    <text evidence="3">The sequence shown here is derived from an EMBL/GenBank/DDBJ whole genome shotgun (WGS) entry which is preliminary data.</text>
</comment>
<accession>A0A397VNL7</accession>
<evidence type="ECO:0000313" key="3">
    <source>
        <dbReference type="EMBL" id="RIB22887.1"/>
    </source>
</evidence>
<dbReference type="InterPro" id="IPR011705">
    <property type="entry name" value="BACK"/>
</dbReference>
<keyword evidence="4" id="KW-1185">Reference proteome</keyword>
<organism evidence="3 4">
    <name type="scientific">Gigaspora rosea</name>
    <dbReference type="NCBI Taxonomy" id="44941"/>
    <lineage>
        <taxon>Eukaryota</taxon>
        <taxon>Fungi</taxon>
        <taxon>Fungi incertae sedis</taxon>
        <taxon>Mucoromycota</taxon>
        <taxon>Glomeromycotina</taxon>
        <taxon>Glomeromycetes</taxon>
        <taxon>Diversisporales</taxon>
        <taxon>Gigasporaceae</taxon>
        <taxon>Gigaspora</taxon>
    </lineage>
</organism>
<dbReference type="STRING" id="44941.A0A397VNL7"/>
<dbReference type="OrthoDB" id="10443237at2759"/>